<feature type="region of interest" description="Disordered" evidence="8">
    <location>
        <begin position="442"/>
        <end position="468"/>
    </location>
</feature>
<keyword evidence="3 10" id="KW-0808">Transferase</keyword>
<dbReference type="PANTHER" id="PTHR43289:SF6">
    <property type="entry name" value="SERINE_THREONINE-PROTEIN KINASE NEKL-3"/>
    <property type="match status" value="1"/>
</dbReference>
<dbReference type="RefSeq" id="WP_311668814.1">
    <property type="nucleotide sequence ID" value="NZ_JAVREO010000012.1"/>
</dbReference>
<dbReference type="GO" id="GO:0004674">
    <property type="term" value="F:protein serine/threonine kinase activity"/>
    <property type="evidence" value="ECO:0007669"/>
    <property type="project" value="UniProtKB-EC"/>
</dbReference>
<evidence type="ECO:0000256" key="8">
    <source>
        <dbReference type="SAM" id="MobiDB-lite"/>
    </source>
</evidence>
<evidence type="ECO:0000256" key="5">
    <source>
        <dbReference type="ARBA" id="ARBA00022777"/>
    </source>
</evidence>
<evidence type="ECO:0000256" key="7">
    <source>
        <dbReference type="PROSITE-ProRule" id="PRU10141"/>
    </source>
</evidence>
<dbReference type="PROSITE" id="PS50011">
    <property type="entry name" value="PROTEIN_KINASE_DOM"/>
    <property type="match status" value="1"/>
</dbReference>
<dbReference type="SMART" id="SM00220">
    <property type="entry name" value="S_TKc"/>
    <property type="match status" value="1"/>
</dbReference>
<accession>A0ABU2JVE1</accession>
<evidence type="ECO:0000256" key="6">
    <source>
        <dbReference type="ARBA" id="ARBA00022840"/>
    </source>
</evidence>
<proteinExistence type="predicted"/>
<dbReference type="SUPFAM" id="SSF56112">
    <property type="entry name" value="Protein kinase-like (PK-like)"/>
    <property type="match status" value="1"/>
</dbReference>
<organism evidence="10 11">
    <name type="scientific">Streptomyces chisholmiae</name>
    <dbReference type="NCBI Taxonomy" id="3075540"/>
    <lineage>
        <taxon>Bacteria</taxon>
        <taxon>Bacillati</taxon>
        <taxon>Actinomycetota</taxon>
        <taxon>Actinomycetes</taxon>
        <taxon>Kitasatosporales</taxon>
        <taxon>Streptomycetaceae</taxon>
        <taxon>Streptomyces</taxon>
    </lineage>
</organism>
<dbReference type="InterPro" id="IPR011990">
    <property type="entry name" value="TPR-like_helical_dom_sf"/>
</dbReference>
<keyword evidence="6 7" id="KW-0067">ATP-binding</keyword>
<protein>
    <recommendedName>
        <fullName evidence="1">non-specific serine/threonine protein kinase</fullName>
        <ecNumber evidence="1">2.7.11.1</ecNumber>
    </recommendedName>
</protein>
<gene>
    <name evidence="10" type="ORF">RM844_20810</name>
</gene>
<keyword evidence="2" id="KW-0723">Serine/threonine-protein kinase</keyword>
<sequence length="468" mass="50075">MAEGTLLDGRYRLEHRVGQGATGVVYRAFDTESAGRVAVKVLHDEGSEATNARTTRRLHREIGALRRISHPNVVSLHDTGLVDERPYLVMEWLGGLDLVELRELAGPLLHPAVGALARQLVDGLIATHRASVLHRDVKPSNVRVTTNGRAVLCDLGLARLRDATSITRAGHVMGTPRYMAPEVIRGEPPTQASDFYGVGLCLHELIVGRRPFDHREDIGALLLSVLDEGVTTLDPARYGDRVPAGLIDLVNGWCDRAPERRPTSPALIDGLLPPEPPATAASRLRDLIEHATAQRESGGGAKDAWARVSNADTGVTLRGSDLVTNVWPGVDTVGPSIPVGAKPHDRHPPMLSLGDVTQALVLHRITPRNAASRLREAVGMVQRGDHREALDLLTTIGTVGAEQLGPGDPTTLTARFWQAVCLARLGSGEEALALLATVNAHTEPAVPPDDGEPSPVPAPEANEKGDPQ</sequence>
<keyword evidence="5 10" id="KW-0418">Kinase</keyword>
<feature type="binding site" evidence="7">
    <location>
        <position position="40"/>
    </location>
    <ligand>
        <name>ATP</name>
        <dbReference type="ChEBI" id="CHEBI:30616"/>
    </ligand>
</feature>
<dbReference type="EMBL" id="JAVREO010000012">
    <property type="protein sequence ID" value="MDT0268731.1"/>
    <property type="molecule type" value="Genomic_DNA"/>
</dbReference>
<name>A0ABU2JVE1_9ACTN</name>
<feature type="domain" description="Protein kinase" evidence="9">
    <location>
        <begin position="11"/>
        <end position="278"/>
    </location>
</feature>
<keyword evidence="11" id="KW-1185">Reference proteome</keyword>
<dbReference type="CDD" id="cd14014">
    <property type="entry name" value="STKc_PknB_like"/>
    <property type="match status" value="1"/>
</dbReference>
<comment type="caution">
    <text evidence="10">The sequence shown here is derived from an EMBL/GenBank/DDBJ whole genome shotgun (WGS) entry which is preliminary data.</text>
</comment>
<dbReference type="SUPFAM" id="SSF48452">
    <property type="entry name" value="TPR-like"/>
    <property type="match status" value="1"/>
</dbReference>
<dbReference type="Proteomes" id="UP001183410">
    <property type="component" value="Unassembled WGS sequence"/>
</dbReference>
<evidence type="ECO:0000256" key="2">
    <source>
        <dbReference type="ARBA" id="ARBA00022527"/>
    </source>
</evidence>
<keyword evidence="4 7" id="KW-0547">Nucleotide-binding</keyword>
<evidence type="ECO:0000313" key="10">
    <source>
        <dbReference type="EMBL" id="MDT0268731.1"/>
    </source>
</evidence>
<reference evidence="11" key="1">
    <citation type="submission" date="2023-07" db="EMBL/GenBank/DDBJ databases">
        <title>30 novel species of actinomycetes from the DSMZ collection.</title>
        <authorList>
            <person name="Nouioui I."/>
        </authorList>
    </citation>
    <scope>NUCLEOTIDE SEQUENCE [LARGE SCALE GENOMIC DNA]</scope>
    <source>
        <strain evidence="11">DSM 44915</strain>
    </source>
</reference>
<dbReference type="EC" id="2.7.11.1" evidence="1"/>
<dbReference type="PANTHER" id="PTHR43289">
    <property type="entry name" value="MITOGEN-ACTIVATED PROTEIN KINASE KINASE KINASE 20-RELATED"/>
    <property type="match status" value="1"/>
</dbReference>
<evidence type="ECO:0000313" key="11">
    <source>
        <dbReference type="Proteomes" id="UP001183410"/>
    </source>
</evidence>
<dbReference type="PROSITE" id="PS00107">
    <property type="entry name" value="PROTEIN_KINASE_ATP"/>
    <property type="match status" value="1"/>
</dbReference>
<dbReference type="Gene3D" id="1.25.40.10">
    <property type="entry name" value="Tetratricopeptide repeat domain"/>
    <property type="match status" value="1"/>
</dbReference>
<evidence type="ECO:0000256" key="4">
    <source>
        <dbReference type="ARBA" id="ARBA00022741"/>
    </source>
</evidence>
<evidence type="ECO:0000259" key="9">
    <source>
        <dbReference type="PROSITE" id="PS50011"/>
    </source>
</evidence>
<evidence type="ECO:0000256" key="1">
    <source>
        <dbReference type="ARBA" id="ARBA00012513"/>
    </source>
</evidence>
<dbReference type="Gene3D" id="3.30.200.20">
    <property type="entry name" value="Phosphorylase Kinase, domain 1"/>
    <property type="match status" value="1"/>
</dbReference>
<dbReference type="InterPro" id="IPR011009">
    <property type="entry name" value="Kinase-like_dom_sf"/>
</dbReference>
<dbReference type="InterPro" id="IPR017441">
    <property type="entry name" value="Protein_kinase_ATP_BS"/>
</dbReference>
<dbReference type="Pfam" id="PF00069">
    <property type="entry name" value="Pkinase"/>
    <property type="match status" value="1"/>
</dbReference>
<dbReference type="Gene3D" id="1.10.510.10">
    <property type="entry name" value="Transferase(Phosphotransferase) domain 1"/>
    <property type="match status" value="1"/>
</dbReference>
<dbReference type="InterPro" id="IPR000719">
    <property type="entry name" value="Prot_kinase_dom"/>
</dbReference>
<evidence type="ECO:0000256" key="3">
    <source>
        <dbReference type="ARBA" id="ARBA00022679"/>
    </source>
</evidence>